<name>A0A8S1SIY6_PAROT</name>
<organism evidence="1 2">
    <name type="scientific">Paramecium octaurelia</name>
    <dbReference type="NCBI Taxonomy" id="43137"/>
    <lineage>
        <taxon>Eukaryota</taxon>
        <taxon>Sar</taxon>
        <taxon>Alveolata</taxon>
        <taxon>Ciliophora</taxon>
        <taxon>Intramacronucleata</taxon>
        <taxon>Oligohymenophorea</taxon>
        <taxon>Peniculida</taxon>
        <taxon>Parameciidae</taxon>
        <taxon>Paramecium</taxon>
    </lineage>
</organism>
<evidence type="ECO:0000313" key="2">
    <source>
        <dbReference type="Proteomes" id="UP000683925"/>
    </source>
</evidence>
<proteinExistence type="predicted"/>
<sequence length="212" mass="25096">MTRKDYFEYKRVQCNEVFFCCGKLNKCDFIMSSYQNKIIYNKSQLVQKCLFMSNTGSTNTTGFKLKNILMNYESITKPYRFYLNNEQQIINVYIELPPETELIYAISRVLQIASANNPLDQNPQNYELYIAQKNGQPQTDYPSFETDLRLEQTDNFTFSLVHMTFNNKYTKRKSTHDYSNQYSYSPLKQKKQSKDIDDIKKGKNCIFRFLGC</sequence>
<dbReference type="OMA" id="YELYIAK"/>
<dbReference type="AlphaFoldDB" id="A0A8S1SIY6"/>
<protein>
    <submittedName>
        <fullName evidence="1">Uncharacterized protein</fullName>
    </submittedName>
</protein>
<dbReference type="Proteomes" id="UP000683925">
    <property type="component" value="Unassembled WGS sequence"/>
</dbReference>
<reference evidence="1" key="1">
    <citation type="submission" date="2021-01" db="EMBL/GenBank/DDBJ databases">
        <authorList>
            <consortium name="Genoscope - CEA"/>
            <person name="William W."/>
        </authorList>
    </citation>
    <scope>NUCLEOTIDE SEQUENCE</scope>
</reference>
<accession>A0A8S1SIY6</accession>
<dbReference type="OrthoDB" id="10407612at2759"/>
<comment type="caution">
    <text evidence="1">The sequence shown here is derived from an EMBL/GenBank/DDBJ whole genome shotgun (WGS) entry which is preliminary data.</text>
</comment>
<dbReference type="EMBL" id="CAJJDP010000009">
    <property type="protein sequence ID" value="CAD8139219.1"/>
    <property type="molecule type" value="Genomic_DNA"/>
</dbReference>
<gene>
    <name evidence="1" type="ORF">POCTA_138.1.T0100302</name>
</gene>
<keyword evidence="2" id="KW-1185">Reference proteome</keyword>
<evidence type="ECO:0000313" key="1">
    <source>
        <dbReference type="EMBL" id="CAD8139219.1"/>
    </source>
</evidence>